<name>A0AA38P557_9AGAR</name>
<organism evidence="1 2">
    <name type="scientific">Lentinula raphanica</name>
    <dbReference type="NCBI Taxonomy" id="153919"/>
    <lineage>
        <taxon>Eukaryota</taxon>
        <taxon>Fungi</taxon>
        <taxon>Dikarya</taxon>
        <taxon>Basidiomycota</taxon>
        <taxon>Agaricomycotina</taxon>
        <taxon>Agaricomycetes</taxon>
        <taxon>Agaricomycetidae</taxon>
        <taxon>Agaricales</taxon>
        <taxon>Marasmiineae</taxon>
        <taxon>Omphalotaceae</taxon>
        <taxon>Lentinula</taxon>
    </lineage>
</organism>
<reference evidence="1" key="1">
    <citation type="submission" date="2022-08" db="EMBL/GenBank/DDBJ databases">
        <authorList>
            <consortium name="DOE Joint Genome Institute"/>
            <person name="Min B."/>
            <person name="Riley R."/>
            <person name="Sierra-Patev S."/>
            <person name="Naranjo-Ortiz M."/>
            <person name="Looney B."/>
            <person name="Konkel Z."/>
            <person name="Slot J.C."/>
            <person name="Sakamoto Y."/>
            <person name="Steenwyk J.L."/>
            <person name="Rokas A."/>
            <person name="Carro J."/>
            <person name="Camarero S."/>
            <person name="Ferreira P."/>
            <person name="Molpeceres G."/>
            <person name="Ruiz-Duenas F.J."/>
            <person name="Serrano A."/>
            <person name="Henrissat B."/>
            <person name="Drula E."/>
            <person name="Hughes K.W."/>
            <person name="Mata J.L."/>
            <person name="Ishikawa N.K."/>
            <person name="Vargas-Isla R."/>
            <person name="Ushijima S."/>
            <person name="Smith C.A."/>
            <person name="Ahrendt S."/>
            <person name="Andreopoulos W."/>
            <person name="He G."/>
            <person name="Labutti K."/>
            <person name="Lipzen A."/>
            <person name="Ng V."/>
            <person name="Sandor L."/>
            <person name="Barry K."/>
            <person name="Martinez A.T."/>
            <person name="Xiao Y."/>
            <person name="Gibbons J.G."/>
            <person name="Terashima K."/>
            <person name="Hibbett D.S."/>
            <person name="Grigoriev I.V."/>
        </authorList>
    </citation>
    <scope>NUCLEOTIDE SEQUENCE</scope>
    <source>
        <strain evidence="1">TFB9207</strain>
    </source>
</reference>
<dbReference type="SUPFAM" id="SSF52047">
    <property type="entry name" value="RNI-like"/>
    <property type="match status" value="1"/>
</dbReference>
<proteinExistence type="predicted"/>
<dbReference type="EMBL" id="MU806329">
    <property type="protein sequence ID" value="KAJ3836335.1"/>
    <property type="molecule type" value="Genomic_DNA"/>
</dbReference>
<comment type="caution">
    <text evidence="1">The sequence shown here is derived from an EMBL/GenBank/DDBJ whole genome shotgun (WGS) entry which is preliminary data.</text>
</comment>
<keyword evidence="2" id="KW-1185">Reference proteome</keyword>
<dbReference type="Proteomes" id="UP001163846">
    <property type="component" value="Unassembled WGS sequence"/>
</dbReference>
<gene>
    <name evidence="1" type="ORF">F5878DRAFT_265713</name>
</gene>
<dbReference type="AlphaFoldDB" id="A0AA38P557"/>
<evidence type="ECO:0000313" key="1">
    <source>
        <dbReference type="EMBL" id="KAJ3836335.1"/>
    </source>
</evidence>
<protein>
    <recommendedName>
        <fullName evidence="3">F-box domain-containing protein</fullName>
    </recommendedName>
</protein>
<evidence type="ECO:0000313" key="2">
    <source>
        <dbReference type="Proteomes" id="UP001163846"/>
    </source>
</evidence>
<sequence>MRGLVESSEDVILLVLDTIRASTSEVHFLKDLQSLSLASRYLRDVCLPVLFRTFRRSWDISSIRSDKIILPSTLCQYVTVFELDVSATGDILLDEPTDISERLVTVFSKMEKLRTFRLINSTERGPWPALLNAIFCTPTLTACEIWDSPWRRPEEKLNQSILDIPRERTQLKRFVYRVPFTECFPRESESYGRRDKVQGPVELSNLLLLTSLVCESVEVLEIPAELALPLVDCVFPNLRELTVQGHEPLQAFDWSAIFRNAPRLGGIHLQTVHTASNRLTTRTPRAASRPSYDDFIVRGMSNLESLTLSEICGKERLLSALPYANLRTLSFKAFPLPGVTGSRWSNIHPRIPTSSEILCILNTVQIVTLSTFELSYSVDSSDISLLSRIHSSFPRLSTLEIHRLRPMAKSNSEDDPLIYMPHTLAKPGSNLRNLKLNLDFPERPRHNDWRQDDSKRDREFHLFLGKEIATRFVHAIHSLQTMQILAHDAFSSYWDTWKVTATRELIPQPAVPVCIRL</sequence>
<evidence type="ECO:0008006" key="3">
    <source>
        <dbReference type="Google" id="ProtNLM"/>
    </source>
</evidence>
<accession>A0AA38P557</accession>